<dbReference type="RefSeq" id="WP_013768137.1">
    <property type="nucleotide sequence ID" value="NC_015510.1"/>
</dbReference>
<evidence type="ECO:0000313" key="2">
    <source>
        <dbReference type="EMBL" id="AEE53608.1"/>
    </source>
</evidence>
<dbReference type="Proteomes" id="UP000008461">
    <property type="component" value="Chromosome"/>
</dbReference>
<dbReference type="PROSITE" id="PS51273">
    <property type="entry name" value="GATASE_TYPE_1"/>
    <property type="match status" value="1"/>
</dbReference>
<dbReference type="Pfam" id="PF00117">
    <property type="entry name" value="GATase"/>
    <property type="match status" value="1"/>
</dbReference>
<dbReference type="Gene3D" id="3.40.50.880">
    <property type="match status" value="1"/>
</dbReference>
<dbReference type="EMBL" id="CP002691">
    <property type="protein sequence ID" value="AEE53608.1"/>
    <property type="molecule type" value="Genomic_DNA"/>
</dbReference>
<dbReference type="HOGENOM" id="CLU_1007788_0_0_10"/>
<evidence type="ECO:0000259" key="1">
    <source>
        <dbReference type="Pfam" id="PF00117"/>
    </source>
</evidence>
<reference evidence="2 3" key="1">
    <citation type="journal article" date="2011" name="Stand. Genomic Sci.">
        <title>Complete genome sequence of Haliscomenobacter hydrossis type strain (O).</title>
        <authorList>
            <consortium name="US DOE Joint Genome Institute (JGI-PGF)"/>
            <person name="Daligault H."/>
            <person name="Lapidus A."/>
            <person name="Zeytun A."/>
            <person name="Nolan M."/>
            <person name="Lucas S."/>
            <person name="Del Rio T.G."/>
            <person name="Tice H."/>
            <person name="Cheng J.F."/>
            <person name="Tapia R."/>
            <person name="Han C."/>
            <person name="Goodwin L."/>
            <person name="Pitluck S."/>
            <person name="Liolios K."/>
            <person name="Pagani I."/>
            <person name="Ivanova N."/>
            <person name="Huntemann M."/>
            <person name="Mavromatis K."/>
            <person name="Mikhailova N."/>
            <person name="Pati A."/>
            <person name="Chen A."/>
            <person name="Palaniappan K."/>
            <person name="Land M."/>
            <person name="Hauser L."/>
            <person name="Brambilla E.M."/>
            <person name="Rohde M."/>
            <person name="Verbarg S."/>
            <person name="Goker M."/>
            <person name="Bristow J."/>
            <person name="Eisen J.A."/>
            <person name="Markowitz V."/>
            <person name="Hugenholtz P."/>
            <person name="Kyrpides N.C."/>
            <person name="Klenk H.P."/>
            <person name="Woyke T."/>
        </authorList>
    </citation>
    <scope>NUCLEOTIDE SEQUENCE [LARGE SCALE GENOMIC DNA]</scope>
    <source>
        <strain evidence="3">ATCC 27775 / DSM 1100 / LMG 10767 / O</strain>
    </source>
</reference>
<dbReference type="eggNOG" id="COG0518">
    <property type="taxonomic scope" value="Bacteria"/>
</dbReference>
<feature type="domain" description="Glutamine amidotransferase" evidence="1">
    <location>
        <begin position="43"/>
        <end position="218"/>
    </location>
</feature>
<sequence>MKTDETLKIAVLDMYDNWANEGMRCIRQLITRFLEQDDIEGSFEVFNVRANNEIPDLDTYDIFISSGGPGSPLAANTQWEKDYFDFVDTLFAYNHQHARKKYMFLICHSFQMVCRHLGLAEVTKRQSTSFGVMPIHRMGDGYAEYIFHGLPEPFYAVDSRDYQVTQVNETRMREFGAQALCLEKERPHIPLERAVMAIRFSPEVFGTQFHPEADSRGMLRYYLMDDKRKWVIDTHGEAKYFEMIDRLDDPDKILLTEAVIIPSFLHHAAEQLQGVLVA</sequence>
<dbReference type="SUPFAM" id="SSF52317">
    <property type="entry name" value="Class I glutamine amidotransferase-like"/>
    <property type="match status" value="1"/>
</dbReference>
<accession>F4KX08</accession>
<dbReference type="InterPro" id="IPR017926">
    <property type="entry name" value="GATASE"/>
</dbReference>
<proteinExistence type="predicted"/>
<organism evidence="2 3">
    <name type="scientific">Haliscomenobacter hydrossis (strain ATCC 27775 / DSM 1100 / LMG 10767 / O)</name>
    <dbReference type="NCBI Taxonomy" id="760192"/>
    <lineage>
        <taxon>Bacteria</taxon>
        <taxon>Pseudomonadati</taxon>
        <taxon>Bacteroidota</taxon>
        <taxon>Saprospiria</taxon>
        <taxon>Saprospirales</taxon>
        <taxon>Haliscomenobacteraceae</taxon>
        <taxon>Haliscomenobacter</taxon>
    </lineage>
</organism>
<dbReference type="STRING" id="760192.Halhy_5785"/>
<evidence type="ECO:0000313" key="3">
    <source>
        <dbReference type="Proteomes" id="UP000008461"/>
    </source>
</evidence>
<keyword evidence="3" id="KW-1185">Reference proteome</keyword>
<name>F4KX08_HALH1</name>
<protein>
    <submittedName>
        <fullName evidence="2">GMP synthase-glutamine amidotransferase domain-like protein</fullName>
    </submittedName>
</protein>
<dbReference type="InterPro" id="IPR029062">
    <property type="entry name" value="Class_I_gatase-like"/>
</dbReference>
<reference key="2">
    <citation type="submission" date="2011-04" db="EMBL/GenBank/DDBJ databases">
        <title>Complete sequence of chromosome of Haliscomenobacter hydrossis DSM 1100.</title>
        <authorList>
            <consortium name="US DOE Joint Genome Institute (JGI-PGF)"/>
            <person name="Lucas S."/>
            <person name="Han J."/>
            <person name="Lapidus A."/>
            <person name="Bruce D."/>
            <person name="Goodwin L."/>
            <person name="Pitluck S."/>
            <person name="Peters L."/>
            <person name="Kyrpides N."/>
            <person name="Mavromatis K."/>
            <person name="Ivanova N."/>
            <person name="Ovchinnikova G."/>
            <person name="Pagani I."/>
            <person name="Daligault H."/>
            <person name="Detter J.C."/>
            <person name="Han C."/>
            <person name="Land M."/>
            <person name="Hauser L."/>
            <person name="Markowitz V."/>
            <person name="Cheng J.-F."/>
            <person name="Hugenholtz P."/>
            <person name="Woyke T."/>
            <person name="Wu D."/>
            <person name="Verbarg S."/>
            <person name="Frueling A."/>
            <person name="Brambilla E."/>
            <person name="Klenk H.-P."/>
            <person name="Eisen J.A."/>
        </authorList>
    </citation>
    <scope>NUCLEOTIDE SEQUENCE</scope>
    <source>
        <strain>DSM 1100</strain>
    </source>
</reference>
<dbReference type="AlphaFoldDB" id="F4KX08"/>
<dbReference type="KEGG" id="hhy:Halhy_5785"/>
<gene>
    <name evidence="2" type="ordered locus">Halhy_5785</name>
</gene>
<dbReference type="OrthoDB" id="639921at2"/>